<organism evidence="2 3">
    <name type="scientific">Candidatus Borkfalkia faecipullorum</name>
    <dbReference type="NCBI Taxonomy" id="2838510"/>
    <lineage>
        <taxon>Bacteria</taxon>
        <taxon>Bacillati</taxon>
        <taxon>Bacillota</taxon>
        <taxon>Clostridia</taxon>
        <taxon>Christensenellales</taxon>
        <taxon>Christensenellaceae</taxon>
        <taxon>Candidatus Borkfalkia</taxon>
    </lineage>
</organism>
<comment type="caution">
    <text evidence="2">The sequence shown here is derived from an EMBL/GenBank/DDBJ whole genome shotgun (WGS) entry which is preliminary data.</text>
</comment>
<protein>
    <recommendedName>
        <fullName evidence="4">UVR domain-containing protein</fullName>
    </recommendedName>
</protein>
<dbReference type="GO" id="GO:0008270">
    <property type="term" value="F:zinc ion binding"/>
    <property type="evidence" value="ECO:0007669"/>
    <property type="project" value="TreeGrafter"/>
</dbReference>
<dbReference type="PANTHER" id="PTHR38430:SF1">
    <property type="entry name" value="PROTEIN-ARGININE KINASE ACTIVATOR PROTEIN"/>
    <property type="match status" value="1"/>
</dbReference>
<dbReference type="GO" id="GO:1990170">
    <property type="term" value="P:stress response to cadmium ion"/>
    <property type="evidence" value="ECO:0007669"/>
    <property type="project" value="TreeGrafter"/>
</dbReference>
<dbReference type="Proteomes" id="UP000824204">
    <property type="component" value="Unassembled WGS sequence"/>
</dbReference>
<gene>
    <name evidence="2" type="ORF">H9741_03830</name>
</gene>
<evidence type="ECO:0008006" key="4">
    <source>
        <dbReference type="Google" id="ProtNLM"/>
    </source>
</evidence>
<dbReference type="InterPro" id="IPR025542">
    <property type="entry name" value="YacH"/>
</dbReference>
<dbReference type="PIRSF" id="PIRSF015034">
    <property type="entry name" value="YacH"/>
    <property type="match status" value="1"/>
</dbReference>
<evidence type="ECO:0000313" key="3">
    <source>
        <dbReference type="Proteomes" id="UP000824204"/>
    </source>
</evidence>
<reference evidence="2" key="2">
    <citation type="submission" date="2021-04" db="EMBL/GenBank/DDBJ databases">
        <authorList>
            <person name="Gilroy R."/>
        </authorList>
    </citation>
    <scope>NUCLEOTIDE SEQUENCE</scope>
    <source>
        <strain evidence="2">811</strain>
    </source>
</reference>
<accession>A0A9D1V7T4</accession>
<reference evidence="2" key="1">
    <citation type="journal article" date="2021" name="PeerJ">
        <title>Extensive microbial diversity within the chicken gut microbiome revealed by metagenomics and culture.</title>
        <authorList>
            <person name="Gilroy R."/>
            <person name="Ravi A."/>
            <person name="Getino M."/>
            <person name="Pursley I."/>
            <person name="Horton D.L."/>
            <person name="Alikhan N.F."/>
            <person name="Baker D."/>
            <person name="Gharbi K."/>
            <person name="Hall N."/>
            <person name="Watson M."/>
            <person name="Adriaenssens E.M."/>
            <person name="Foster-Nyarko E."/>
            <person name="Jarju S."/>
            <person name="Secka A."/>
            <person name="Antonio M."/>
            <person name="Oren A."/>
            <person name="Chaudhuri R.R."/>
            <person name="La Ragione R."/>
            <person name="Hildebrand F."/>
            <person name="Pallen M.J."/>
        </authorList>
    </citation>
    <scope>NUCLEOTIDE SEQUENCE</scope>
    <source>
        <strain evidence="2">811</strain>
    </source>
</reference>
<dbReference type="GO" id="GO:0005507">
    <property type="term" value="F:copper ion binding"/>
    <property type="evidence" value="ECO:0007669"/>
    <property type="project" value="TreeGrafter"/>
</dbReference>
<proteinExistence type="predicted"/>
<dbReference type="AlphaFoldDB" id="A0A9D1V7T4"/>
<name>A0A9D1V7T4_9FIRM</name>
<sequence length="161" mass="18163">MVCSNCNKREASHTVCGEDGTELHLCDGCYERLGGAASYLGEDAGFLADFLSTGQDEDVRCPVCGTTVADYRRTGLVGCASCYTAFREEIMPFVRRMHGKTRHVGKHPLGNGKLYELMDTLKSLRTELERALLEKRTEDTKRINRDIRDVQRMINEEGRHE</sequence>
<dbReference type="GO" id="GO:0046870">
    <property type="term" value="F:cadmium ion binding"/>
    <property type="evidence" value="ECO:0007669"/>
    <property type="project" value="TreeGrafter"/>
</dbReference>
<evidence type="ECO:0000313" key="2">
    <source>
        <dbReference type="EMBL" id="HIX07576.1"/>
    </source>
</evidence>
<dbReference type="EMBL" id="DXFX01000050">
    <property type="protein sequence ID" value="HIX07576.1"/>
    <property type="molecule type" value="Genomic_DNA"/>
</dbReference>
<feature type="coiled-coil region" evidence="1">
    <location>
        <begin position="114"/>
        <end position="141"/>
    </location>
</feature>
<dbReference type="GO" id="GO:0050897">
    <property type="term" value="F:cobalt ion binding"/>
    <property type="evidence" value="ECO:0007669"/>
    <property type="project" value="TreeGrafter"/>
</dbReference>
<dbReference type="GO" id="GO:1990169">
    <property type="term" value="P:stress response to copper ion"/>
    <property type="evidence" value="ECO:0007669"/>
    <property type="project" value="TreeGrafter"/>
</dbReference>
<evidence type="ECO:0000256" key="1">
    <source>
        <dbReference type="SAM" id="Coils"/>
    </source>
</evidence>
<dbReference type="PANTHER" id="PTHR38430">
    <property type="entry name" value="PROTEIN-ARGININE KINASE ACTIVATOR PROTEIN"/>
    <property type="match status" value="1"/>
</dbReference>
<keyword evidence="1" id="KW-0175">Coiled coil</keyword>